<name>A0A381V1T0_9ZZZZ</name>
<accession>A0A381V1T0</accession>
<dbReference type="SUPFAM" id="SSF53850">
    <property type="entry name" value="Periplasmic binding protein-like II"/>
    <property type="match status" value="1"/>
</dbReference>
<evidence type="ECO:0000313" key="1">
    <source>
        <dbReference type="EMBL" id="SVA33788.1"/>
    </source>
</evidence>
<protein>
    <recommendedName>
        <fullName evidence="2">Molybdate ABC transporter substrate-binding protein</fullName>
    </recommendedName>
</protein>
<sequence>MKRFKRKSGVVSGVFLAFFLLYVSDVLAKELRVAVASNFLLPLKELSREFKESTGIKVVVISGSTGKLYAQIKQGAPFDILLAADSIRPELLEKEGIGVPGSRF</sequence>
<gene>
    <name evidence="1" type="ORF">METZ01_LOCUS86642</name>
</gene>
<evidence type="ECO:0008006" key="2">
    <source>
        <dbReference type="Google" id="ProtNLM"/>
    </source>
</evidence>
<dbReference type="AlphaFoldDB" id="A0A381V1T0"/>
<organism evidence="1">
    <name type="scientific">marine metagenome</name>
    <dbReference type="NCBI Taxonomy" id="408172"/>
    <lineage>
        <taxon>unclassified sequences</taxon>
        <taxon>metagenomes</taxon>
        <taxon>ecological metagenomes</taxon>
    </lineage>
</organism>
<dbReference type="Gene3D" id="3.40.190.10">
    <property type="entry name" value="Periplasmic binding protein-like II"/>
    <property type="match status" value="1"/>
</dbReference>
<feature type="non-terminal residue" evidence="1">
    <location>
        <position position="104"/>
    </location>
</feature>
<reference evidence="1" key="1">
    <citation type="submission" date="2018-05" db="EMBL/GenBank/DDBJ databases">
        <authorList>
            <person name="Lanie J.A."/>
            <person name="Ng W.-L."/>
            <person name="Kazmierczak K.M."/>
            <person name="Andrzejewski T.M."/>
            <person name="Davidsen T.M."/>
            <person name="Wayne K.J."/>
            <person name="Tettelin H."/>
            <person name="Glass J.I."/>
            <person name="Rusch D."/>
            <person name="Podicherti R."/>
            <person name="Tsui H.-C.T."/>
            <person name="Winkler M.E."/>
        </authorList>
    </citation>
    <scope>NUCLEOTIDE SEQUENCE</scope>
</reference>
<dbReference type="Pfam" id="PF13531">
    <property type="entry name" value="SBP_bac_11"/>
    <property type="match status" value="1"/>
</dbReference>
<proteinExistence type="predicted"/>
<dbReference type="EMBL" id="UINC01007521">
    <property type="protein sequence ID" value="SVA33788.1"/>
    <property type="molecule type" value="Genomic_DNA"/>
</dbReference>